<dbReference type="PROSITE" id="PS50110">
    <property type="entry name" value="RESPONSE_REGULATORY"/>
    <property type="match status" value="1"/>
</dbReference>
<dbReference type="InterPro" id="IPR009057">
    <property type="entry name" value="Homeodomain-like_sf"/>
</dbReference>
<proteinExistence type="predicted"/>
<dbReference type="Gene3D" id="1.10.287.130">
    <property type="match status" value="1"/>
</dbReference>
<keyword evidence="14" id="KW-1133">Transmembrane helix</keyword>
<dbReference type="InterPro" id="IPR003594">
    <property type="entry name" value="HATPase_dom"/>
</dbReference>
<keyword evidence="6 18" id="KW-0418">Kinase</keyword>
<dbReference type="SUPFAM" id="SSF52172">
    <property type="entry name" value="CheY-like"/>
    <property type="match status" value="1"/>
</dbReference>
<evidence type="ECO:0000256" key="11">
    <source>
        <dbReference type="ARBA" id="ARBA00023163"/>
    </source>
</evidence>
<evidence type="ECO:0000313" key="19">
    <source>
        <dbReference type="Proteomes" id="UP000050827"/>
    </source>
</evidence>
<dbReference type="Gene3D" id="1.10.10.60">
    <property type="entry name" value="Homeodomain-like"/>
    <property type="match status" value="1"/>
</dbReference>
<dbReference type="InterPro" id="IPR018062">
    <property type="entry name" value="HTH_AraC-typ_CS"/>
</dbReference>
<evidence type="ECO:0000256" key="4">
    <source>
        <dbReference type="ARBA" id="ARBA00022679"/>
    </source>
</evidence>
<dbReference type="Proteomes" id="UP000050827">
    <property type="component" value="Unassembled WGS sequence"/>
</dbReference>
<feature type="domain" description="HTH araC/xylS-type" evidence="15">
    <location>
        <begin position="1253"/>
        <end position="1352"/>
    </location>
</feature>
<dbReference type="SMART" id="SM00342">
    <property type="entry name" value="HTH_ARAC"/>
    <property type="match status" value="1"/>
</dbReference>
<dbReference type="CDD" id="cd00075">
    <property type="entry name" value="HATPase"/>
    <property type="match status" value="1"/>
</dbReference>
<keyword evidence="4" id="KW-0808">Transferase</keyword>
<dbReference type="InterPro" id="IPR011047">
    <property type="entry name" value="Quinoprotein_ADH-like_sf"/>
</dbReference>
<dbReference type="GO" id="GO:0005524">
    <property type="term" value="F:ATP binding"/>
    <property type="evidence" value="ECO:0007669"/>
    <property type="project" value="UniProtKB-KW"/>
</dbReference>
<dbReference type="InterPro" id="IPR001789">
    <property type="entry name" value="Sig_transdc_resp-reg_receiver"/>
</dbReference>
<dbReference type="PATRIC" id="fig|1547436.3.peg.1313"/>
<dbReference type="GO" id="GO:0000155">
    <property type="term" value="F:phosphorelay sensor kinase activity"/>
    <property type="evidence" value="ECO:0007669"/>
    <property type="project" value="InterPro"/>
</dbReference>
<dbReference type="PROSITE" id="PS01124">
    <property type="entry name" value="HTH_ARAC_FAMILY_2"/>
    <property type="match status" value="1"/>
</dbReference>
<reference evidence="18 19" key="1">
    <citation type="submission" date="2015-04" db="EMBL/GenBank/DDBJ databases">
        <title>Complete genome of flavobacterium.</title>
        <authorList>
            <person name="Kwon Y.M."/>
            <person name="Kim S.-J."/>
        </authorList>
    </citation>
    <scope>NUCLEOTIDE SEQUENCE [LARGE SCALE GENOMIC DNA]</scope>
    <source>
        <strain evidence="18 19">DK169</strain>
    </source>
</reference>
<keyword evidence="3 12" id="KW-0597">Phosphoprotein</keyword>
<dbReference type="PANTHER" id="PTHR43547:SF2">
    <property type="entry name" value="HYBRID SIGNAL TRANSDUCTION HISTIDINE KINASE C"/>
    <property type="match status" value="1"/>
</dbReference>
<keyword evidence="14" id="KW-0812">Transmembrane</keyword>
<evidence type="ECO:0000256" key="2">
    <source>
        <dbReference type="ARBA" id="ARBA00012438"/>
    </source>
</evidence>
<dbReference type="InterPro" id="IPR004358">
    <property type="entry name" value="Sig_transdc_His_kin-like_C"/>
</dbReference>
<keyword evidence="11" id="KW-0804">Transcription</keyword>
<keyword evidence="13" id="KW-0175">Coiled coil</keyword>
<dbReference type="CDD" id="cd00082">
    <property type="entry name" value="HisKA"/>
    <property type="match status" value="1"/>
</dbReference>
<comment type="caution">
    <text evidence="18">The sequence shown here is derived from an EMBL/GenBank/DDBJ whole genome shotgun (WGS) entry which is preliminary data.</text>
</comment>
<dbReference type="SMART" id="SM00387">
    <property type="entry name" value="HATPase_c"/>
    <property type="match status" value="1"/>
</dbReference>
<evidence type="ECO:0000256" key="5">
    <source>
        <dbReference type="ARBA" id="ARBA00022741"/>
    </source>
</evidence>
<keyword evidence="10" id="KW-0238">DNA-binding</keyword>
<feature type="domain" description="Histidine kinase" evidence="16">
    <location>
        <begin position="847"/>
        <end position="1068"/>
    </location>
</feature>
<dbReference type="SUPFAM" id="SSF47384">
    <property type="entry name" value="Homodimeric domain of signal transducing histidine kinase"/>
    <property type="match status" value="1"/>
</dbReference>
<evidence type="ECO:0000259" key="17">
    <source>
        <dbReference type="PROSITE" id="PS50110"/>
    </source>
</evidence>
<evidence type="ECO:0000256" key="10">
    <source>
        <dbReference type="ARBA" id="ARBA00023125"/>
    </source>
</evidence>
<evidence type="ECO:0000256" key="12">
    <source>
        <dbReference type="PROSITE-ProRule" id="PRU00169"/>
    </source>
</evidence>
<dbReference type="Gene3D" id="3.40.50.2300">
    <property type="match status" value="1"/>
</dbReference>
<dbReference type="SMART" id="SM00388">
    <property type="entry name" value="HisKA"/>
    <property type="match status" value="1"/>
</dbReference>
<dbReference type="InterPro" id="IPR011006">
    <property type="entry name" value="CheY-like_superfamily"/>
</dbReference>
<dbReference type="Pfam" id="PF07495">
    <property type="entry name" value="Y_Y_Y"/>
    <property type="match status" value="1"/>
</dbReference>
<keyword evidence="7" id="KW-0067">ATP-binding</keyword>
<dbReference type="SUPFAM" id="SSF50998">
    <property type="entry name" value="Quinoprotein alcohol dehydrogenase-like"/>
    <property type="match status" value="1"/>
</dbReference>
<dbReference type="RefSeq" id="WP_055393440.1">
    <property type="nucleotide sequence ID" value="NZ_LCTZ01000002.1"/>
</dbReference>
<dbReference type="Pfam" id="PF12833">
    <property type="entry name" value="HTH_18"/>
    <property type="match status" value="1"/>
</dbReference>
<sequence>MLFKLCFAIKKQVCLLLFISGITFLYAQNIKFEHYNDNSGLSHNSVRHIVQDNNGFLWLGTFSGLNRFDGYEFKSYLSSFSNENSLNDDDITALEFDSDSNNLWIGTRNGLTKLDIETHNFDTFLPEKNNPNSITDHEIRSVLVDKMKSVWVGTKTQGLFRFYPESKKFKKIPLEGFEYIKEIFEDKKGNIWIGSYEKRSIAKLNFDNYGKIDQTITYSLSIPFSNEKNPYINFIYEDHKSDIFVGTRSGLYKLDKENDVFENLYIDDSYTRDQVGPYFVSIARSPEGRYWLGTLGGLLVCDQLEDIAKGKFEWHYTILSDDTSLVDNLISSLYFDTSDVLWIGTEDGLDKYDPYENQFKLNKGISEHIDNQAPGIRGFSKTFDEKLIVATRHNGLFLFDDDLITPLYNRTSDIASIYSTDGKIFYCGLWNGKVLVYNYVTKETDIIDVGFKSSPVLTFKSIDQNRMAIGSFGEGAILLHKKSLRPILITSKIAEGSSINKIAFDKENKKLWFATEDGVVTYDISTQSTIIYQSNTEDKESLPHNNVSDVLIDADNKVWAATRMGLSTFKPELNNFVAIKEPKELIGKWITDMVMDTNGNLWLNMNNSIGRLKPSSGALNIYHVKSGNRLDVFSSSGFYHIAGSKIFLGGKNGVIHFSPYTIKENQWSPKPFISEFKVQNKTVYPAMEINGQTVLDKDLNFQREVTLKYNNRNFSIQFSNPSYSNERLNQFEYMLEGFDENWISANNSSRTVQYTNLYPDNYTFKVRSSNSNGYWGETASFDIRVLPPFWFTYKAFFLFILIIALLIFLGKKELKNRMKLKQALLLEKLKQERNEKLNNEKFRFFTNISHELRTPLTLILGPAKDLLKQAGKTQNEYQETRAKLIHHNANRLLNLVTQILDFRKAQTGELQLKVSKIDILEQSKSIFESFKELAKNKNISFNFNCENETISGWIDKDKLDKILYNLLSNALKFSNNHGNVDLFLGLSDDMAEHLIIEVSDDGIGIPEASQKNIFSRFYQARNSKESTTGSGIGLSLVKSLVELHKGSIAFKSKSGEGTIFTIKVPISRKFYEDFEINELLPYQITKEVQVVKPKKKILNSVNLKQKIVVIEDNTELRNYLIDYLSDYYKVYSAENGKEGLSLCKQIKPIICVADVMMPVMDGLEFCAALKSDEFISHIPVILLTALSENEDKVKGFNVGADGYLVKPFDPSLLRTRIVNIINTRMGLKSKFSVEAESEISLLTHSPIDEKFMQKVTQLIDKNLKETDLTTAFLCAELGMSSSKLYRKIKELTDLAPNEFIRTVRLKKSAILLKTKKYNVSEVTTLVGFNDPLYFSRCFKRQFGYPPSKLIKDEVRVDII</sequence>
<evidence type="ECO:0000256" key="1">
    <source>
        <dbReference type="ARBA" id="ARBA00000085"/>
    </source>
</evidence>
<dbReference type="Gene3D" id="2.60.40.10">
    <property type="entry name" value="Immunoglobulins"/>
    <property type="match status" value="1"/>
</dbReference>
<evidence type="ECO:0000256" key="14">
    <source>
        <dbReference type="SAM" id="Phobius"/>
    </source>
</evidence>
<gene>
    <name evidence="18" type="ORF">AAY42_06350</name>
</gene>
<dbReference type="OrthoDB" id="358279at2"/>
<dbReference type="InterPro" id="IPR015943">
    <property type="entry name" value="WD40/YVTN_repeat-like_dom_sf"/>
</dbReference>
<name>A0A0Q1CFM5_9FLAO</name>
<evidence type="ECO:0000259" key="16">
    <source>
        <dbReference type="PROSITE" id="PS50109"/>
    </source>
</evidence>
<evidence type="ECO:0000256" key="9">
    <source>
        <dbReference type="ARBA" id="ARBA00023015"/>
    </source>
</evidence>
<dbReference type="InterPro" id="IPR011123">
    <property type="entry name" value="Y_Y_Y"/>
</dbReference>
<dbReference type="PROSITE" id="PS50109">
    <property type="entry name" value="HIS_KIN"/>
    <property type="match status" value="1"/>
</dbReference>
<dbReference type="Pfam" id="PF02518">
    <property type="entry name" value="HATPase_c"/>
    <property type="match status" value="1"/>
</dbReference>
<feature type="domain" description="Response regulatory" evidence="17">
    <location>
        <begin position="1106"/>
        <end position="1221"/>
    </location>
</feature>
<dbReference type="InterPro" id="IPR003661">
    <property type="entry name" value="HisK_dim/P_dom"/>
</dbReference>
<dbReference type="EC" id="2.7.13.3" evidence="2"/>
<dbReference type="PANTHER" id="PTHR43547">
    <property type="entry name" value="TWO-COMPONENT HISTIDINE KINASE"/>
    <property type="match status" value="1"/>
</dbReference>
<accession>A0A0Q1CFM5</accession>
<dbReference type="FunFam" id="3.30.565.10:FF:000037">
    <property type="entry name" value="Hybrid sensor histidine kinase/response regulator"/>
    <property type="match status" value="1"/>
</dbReference>
<dbReference type="SMART" id="SM00448">
    <property type="entry name" value="REC"/>
    <property type="match status" value="1"/>
</dbReference>
<evidence type="ECO:0000256" key="7">
    <source>
        <dbReference type="ARBA" id="ARBA00022840"/>
    </source>
</evidence>
<organism evidence="18 19">
    <name type="scientific">Flagellimonas eckloniae</name>
    <dbReference type="NCBI Taxonomy" id="346185"/>
    <lineage>
        <taxon>Bacteria</taxon>
        <taxon>Pseudomonadati</taxon>
        <taxon>Bacteroidota</taxon>
        <taxon>Flavobacteriia</taxon>
        <taxon>Flavobacteriales</taxon>
        <taxon>Flavobacteriaceae</taxon>
        <taxon>Flagellimonas</taxon>
    </lineage>
</organism>
<dbReference type="CDD" id="cd17574">
    <property type="entry name" value="REC_OmpR"/>
    <property type="match status" value="1"/>
</dbReference>
<dbReference type="SUPFAM" id="SSF55874">
    <property type="entry name" value="ATPase domain of HSP90 chaperone/DNA topoisomerase II/histidine kinase"/>
    <property type="match status" value="1"/>
</dbReference>
<evidence type="ECO:0000256" key="6">
    <source>
        <dbReference type="ARBA" id="ARBA00022777"/>
    </source>
</evidence>
<dbReference type="Pfam" id="PF00512">
    <property type="entry name" value="HisKA"/>
    <property type="match status" value="1"/>
</dbReference>
<dbReference type="InterPro" id="IPR018060">
    <property type="entry name" value="HTH_AraC"/>
</dbReference>
<evidence type="ECO:0000256" key="8">
    <source>
        <dbReference type="ARBA" id="ARBA00023012"/>
    </source>
</evidence>
<dbReference type="PROSITE" id="PS00041">
    <property type="entry name" value="HTH_ARAC_FAMILY_1"/>
    <property type="match status" value="1"/>
</dbReference>
<keyword evidence="9" id="KW-0805">Transcription regulation</keyword>
<keyword evidence="14" id="KW-0472">Membrane</keyword>
<evidence type="ECO:0000256" key="3">
    <source>
        <dbReference type="ARBA" id="ARBA00022553"/>
    </source>
</evidence>
<evidence type="ECO:0000313" key="18">
    <source>
        <dbReference type="EMBL" id="KQC29551.1"/>
    </source>
</evidence>
<dbReference type="InterPro" id="IPR013783">
    <property type="entry name" value="Ig-like_fold"/>
</dbReference>
<dbReference type="InterPro" id="IPR036097">
    <property type="entry name" value="HisK_dim/P_sf"/>
</dbReference>
<feature type="modified residue" description="4-aspartylphosphate" evidence="12">
    <location>
        <position position="1154"/>
    </location>
</feature>
<dbReference type="STRING" id="346185.AAY42_06350"/>
<dbReference type="SUPFAM" id="SSF46689">
    <property type="entry name" value="Homeodomain-like"/>
    <property type="match status" value="1"/>
</dbReference>
<dbReference type="Gene3D" id="3.30.565.10">
    <property type="entry name" value="Histidine kinase-like ATPase, C-terminal domain"/>
    <property type="match status" value="1"/>
</dbReference>
<evidence type="ECO:0000256" key="13">
    <source>
        <dbReference type="SAM" id="Coils"/>
    </source>
</evidence>
<dbReference type="Pfam" id="PF00072">
    <property type="entry name" value="Response_reg"/>
    <property type="match status" value="1"/>
</dbReference>
<evidence type="ECO:0000259" key="15">
    <source>
        <dbReference type="PROSITE" id="PS01124"/>
    </source>
</evidence>
<dbReference type="GO" id="GO:0003700">
    <property type="term" value="F:DNA-binding transcription factor activity"/>
    <property type="evidence" value="ECO:0007669"/>
    <property type="project" value="InterPro"/>
</dbReference>
<dbReference type="InterPro" id="IPR011110">
    <property type="entry name" value="Reg_prop"/>
</dbReference>
<protein>
    <recommendedName>
        <fullName evidence="2">histidine kinase</fullName>
        <ecNumber evidence="2">2.7.13.3</ecNumber>
    </recommendedName>
</protein>
<feature type="transmembrane region" description="Helical" evidence="14">
    <location>
        <begin position="790"/>
        <end position="809"/>
    </location>
</feature>
<dbReference type="GO" id="GO:0043565">
    <property type="term" value="F:sequence-specific DNA binding"/>
    <property type="evidence" value="ECO:0007669"/>
    <property type="project" value="InterPro"/>
</dbReference>
<dbReference type="InterPro" id="IPR036890">
    <property type="entry name" value="HATPase_C_sf"/>
</dbReference>
<keyword evidence="19" id="KW-1185">Reference proteome</keyword>
<comment type="catalytic activity">
    <reaction evidence="1">
        <text>ATP + protein L-histidine = ADP + protein N-phospho-L-histidine.</text>
        <dbReference type="EC" id="2.7.13.3"/>
    </reaction>
</comment>
<feature type="coiled-coil region" evidence="13">
    <location>
        <begin position="815"/>
        <end position="883"/>
    </location>
</feature>
<dbReference type="InterPro" id="IPR005467">
    <property type="entry name" value="His_kinase_dom"/>
</dbReference>
<dbReference type="Gene3D" id="2.130.10.10">
    <property type="entry name" value="YVTN repeat-like/Quinoprotein amine dehydrogenase"/>
    <property type="match status" value="2"/>
</dbReference>
<dbReference type="EMBL" id="LCTZ01000002">
    <property type="protein sequence ID" value="KQC29551.1"/>
    <property type="molecule type" value="Genomic_DNA"/>
</dbReference>
<keyword evidence="5" id="KW-0547">Nucleotide-binding</keyword>
<keyword evidence="8" id="KW-0902">Two-component regulatory system</keyword>
<dbReference type="Pfam" id="PF07494">
    <property type="entry name" value="Reg_prop"/>
    <property type="match status" value="1"/>
</dbReference>
<dbReference type="PRINTS" id="PR00344">
    <property type="entry name" value="BCTRLSENSOR"/>
</dbReference>